<gene>
    <name evidence="1" type="ORF">AVEN_134023_1</name>
</gene>
<comment type="caution">
    <text evidence="1">The sequence shown here is derived from an EMBL/GenBank/DDBJ whole genome shotgun (WGS) entry which is preliminary data.</text>
</comment>
<evidence type="ECO:0000313" key="2">
    <source>
        <dbReference type="Proteomes" id="UP000499080"/>
    </source>
</evidence>
<dbReference type="EMBL" id="BGPR01004173">
    <property type="protein sequence ID" value="GBM96745.1"/>
    <property type="molecule type" value="Genomic_DNA"/>
</dbReference>
<accession>A0A4Y2K4L4</accession>
<dbReference type="Proteomes" id="UP000499080">
    <property type="component" value="Unassembled WGS sequence"/>
</dbReference>
<reference evidence="1 2" key="1">
    <citation type="journal article" date="2019" name="Sci. Rep.">
        <title>Orb-weaving spider Araneus ventricosus genome elucidates the spidroin gene catalogue.</title>
        <authorList>
            <person name="Kono N."/>
            <person name="Nakamura H."/>
            <person name="Ohtoshi R."/>
            <person name="Moran D.A.P."/>
            <person name="Shinohara A."/>
            <person name="Yoshida Y."/>
            <person name="Fujiwara M."/>
            <person name="Mori M."/>
            <person name="Tomita M."/>
            <person name="Arakawa K."/>
        </authorList>
    </citation>
    <scope>NUCLEOTIDE SEQUENCE [LARGE SCALE GENOMIC DNA]</scope>
</reference>
<proteinExistence type="predicted"/>
<name>A0A4Y2K4L4_ARAVE</name>
<evidence type="ECO:0000313" key="1">
    <source>
        <dbReference type="EMBL" id="GBM96745.1"/>
    </source>
</evidence>
<organism evidence="1 2">
    <name type="scientific">Araneus ventricosus</name>
    <name type="common">Orbweaver spider</name>
    <name type="synonym">Epeira ventricosa</name>
    <dbReference type="NCBI Taxonomy" id="182803"/>
    <lineage>
        <taxon>Eukaryota</taxon>
        <taxon>Metazoa</taxon>
        <taxon>Ecdysozoa</taxon>
        <taxon>Arthropoda</taxon>
        <taxon>Chelicerata</taxon>
        <taxon>Arachnida</taxon>
        <taxon>Araneae</taxon>
        <taxon>Araneomorphae</taxon>
        <taxon>Entelegynae</taxon>
        <taxon>Araneoidea</taxon>
        <taxon>Araneidae</taxon>
        <taxon>Araneus</taxon>
    </lineage>
</organism>
<dbReference type="AlphaFoldDB" id="A0A4Y2K4L4"/>
<keyword evidence="2" id="KW-1185">Reference proteome</keyword>
<sequence length="97" mass="11058">MRGRIVVTLRTNNIHRFFFSPASLIRCKSIFQCPFERDNAGHSGASPGSRDIAISRVRHLSRSREKSASGNRRHLSFLRVTGNESRCGEVLIEDHHR</sequence>
<protein>
    <submittedName>
        <fullName evidence="1">Uncharacterized protein</fullName>
    </submittedName>
</protein>